<sequence>MGPIEARGVGPIDARGVGPINTPCARSNDACRARAVNTRGPSDPPAVGSFFLIRVMRGGNASWSLGRATDRRAAMSRRLGPKEVGSLRSWSLDTGGLAPGWWGVTIT</sequence>
<comment type="caution">
    <text evidence="1">The sequence shown here is derived from an EMBL/GenBank/DDBJ whole genome shotgun (WGS) entry which is preliminary data.</text>
</comment>
<dbReference type="EMBL" id="BNEK01000005">
    <property type="protein sequence ID" value="GHJ29878.1"/>
    <property type="molecule type" value="Genomic_DNA"/>
</dbReference>
<protein>
    <submittedName>
        <fullName evidence="1">Uncharacterized protein</fullName>
    </submittedName>
</protein>
<organism evidence="1 2">
    <name type="scientific">Streptomyces hygroscopicus</name>
    <dbReference type="NCBI Taxonomy" id="1912"/>
    <lineage>
        <taxon>Bacteria</taxon>
        <taxon>Bacillati</taxon>
        <taxon>Actinomycetota</taxon>
        <taxon>Actinomycetes</taxon>
        <taxon>Kitasatosporales</taxon>
        <taxon>Streptomycetaceae</taxon>
        <taxon>Streptomyces</taxon>
        <taxon>Streptomyces violaceusniger group</taxon>
    </lineage>
</organism>
<evidence type="ECO:0000313" key="1">
    <source>
        <dbReference type="EMBL" id="GHJ29878.1"/>
    </source>
</evidence>
<name>A0ABQ3U2R7_STRHY</name>
<evidence type="ECO:0000313" key="2">
    <source>
        <dbReference type="Proteomes" id="UP001054854"/>
    </source>
</evidence>
<reference evidence="1" key="1">
    <citation type="submission" date="2024-05" db="EMBL/GenBank/DDBJ databases">
        <title>Whole genome shotgun sequence of Streptomyces hygroscopicus NBRC 113678.</title>
        <authorList>
            <person name="Komaki H."/>
            <person name="Tamura T."/>
        </authorList>
    </citation>
    <scope>NUCLEOTIDE SEQUENCE</scope>
    <source>
        <strain evidence="1">N11-34</strain>
    </source>
</reference>
<accession>A0ABQ3U2R7</accession>
<dbReference type="Proteomes" id="UP001054854">
    <property type="component" value="Unassembled WGS sequence"/>
</dbReference>
<proteinExistence type="predicted"/>
<gene>
    <name evidence="1" type="ORF">TPA0910_43110</name>
</gene>
<keyword evidence="2" id="KW-1185">Reference proteome</keyword>